<dbReference type="RefSeq" id="WP_307243637.1">
    <property type="nucleotide sequence ID" value="NZ_JAUSQZ010000001.1"/>
</dbReference>
<protein>
    <recommendedName>
        <fullName evidence="11 12">ATP synthase subunit a</fullName>
    </recommendedName>
    <alternativeName>
        <fullName evidence="11">ATP synthase F0 sector subunit a</fullName>
    </alternativeName>
    <alternativeName>
        <fullName evidence="11">F-ATPase subunit 6</fullName>
    </alternativeName>
</protein>
<evidence type="ECO:0000256" key="12">
    <source>
        <dbReference type="RuleBase" id="RU000483"/>
    </source>
</evidence>
<dbReference type="SUPFAM" id="SSF81336">
    <property type="entry name" value="F1F0 ATP synthase subunit A"/>
    <property type="match status" value="1"/>
</dbReference>
<comment type="caution">
    <text evidence="13">The sequence shown here is derived from an EMBL/GenBank/DDBJ whole genome shotgun (WGS) entry which is preliminary data.</text>
</comment>
<dbReference type="InterPro" id="IPR023011">
    <property type="entry name" value="ATP_synth_F0_asu_AS"/>
</dbReference>
<evidence type="ECO:0000256" key="4">
    <source>
        <dbReference type="ARBA" id="ARBA00022547"/>
    </source>
</evidence>
<dbReference type="InterPro" id="IPR035908">
    <property type="entry name" value="F0_ATP_A_sf"/>
</dbReference>
<comment type="subcellular location">
    <subcellularLocation>
        <location evidence="11 12">Cell membrane</location>
        <topology evidence="11 12">Multi-pass membrane protein</topology>
    </subcellularLocation>
    <subcellularLocation>
        <location evidence="1">Membrane</location>
        <topology evidence="1">Multi-pass membrane protein</topology>
    </subcellularLocation>
</comment>
<feature type="transmembrane region" description="Helical" evidence="11">
    <location>
        <begin position="154"/>
        <end position="177"/>
    </location>
</feature>
<dbReference type="NCBIfam" id="TIGR01131">
    <property type="entry name" value="ATP_synt_6_or_A"/>
    <property type="match status" value="1"/>
</dbReference>
<dbReference type="Pfam" id="PF00119">
    <property type="entry name" value="ATP-synt_A"/>
    <property type="match status" value="1"/>
</dbReference>
<feature type="transmembrane region" description="Helical" evidence="11">
    <location>
        <begin position="239"/>
        <end position="258"/>
    </location>
</feature>
<dbReference type="Gene3D" id="1.20.120.220">
    <property type="entry name" value="ATP synthase, F0 complex, subunit A"/>
    <property type="match status" value="1"/>
</dbReference>
<comment type="similarity">
    <text evidence="2 11 12">Belongs to the ATPase A chain family.</text>
</comment>
<feature type="transmembrane region" description="Helical" evidence="11">
    <location>
        <begin position="183"/>
        <end position="203"/>
    </location>
</feature>
<comment type="function">
    <text evidence="11 12">Key component of the proton channel; it plays a direct role in the translocation of protons across the membrane.</text>
</comment>
<keyword evidence="9 11" id="KW-0472">Membrane</keyword>
<keyword evidence="14" id="KW-1185">Reference proteome</keyword>
<feature type="transmembrane region" description="Helical" evidence="11">
    <location>
        <begin position="92"/>
        <end position="117"/>
    </location>
</feature>
<sequence>MIQLAAGGGETYEAPGTYEFWQPLIGDGAFALTRSMVVFAVVAVMISVVLLRITSNLRVVPGKAQFLVEGTYGMVRNGLARDIIGAEKFKPFLPLLFALFTVVLVNNLLGVFPLITFPTFSRIGYAIVLTAVVYVTYHGVWIKKMGVVGWLKSFVPSGLPAWIVPFMWLLEFMTYVITRPLTLALRLFGNMFAGHFMLLIFTFGGEYLLFHGSGFLPAAGALAYAFTLVMYAFEVVVQFLQAYVFVLLTCVYIAGAVADEH</sequence>
<dbReference type="CDD" id="cd00310">
    <property type="entry name" value="ATP-synt_Fo_a_6"/>
    <property type="match status" value="1"/>
</dbReference>
<evidence type="ECO:0000256" key="5">
    <source>
        <dbReference type="ARBA" id="ARBA00022692"/>
    </source>
</evidence>
<keyword evidence="8 11" id="KW-0406">Ion transport</keyword>
<dbReference type="EMBL" id="JAUSQZ010000001">
    <property type="protein sequence ID" value="MDP9827517.1"/>
    <property type="molecule type" value="Genomic_DNA"/>
</dbReference>
<evidence type="ECO:0000256" key="10">
    <source>
        <dbReference type="ARBA" id="ARBA00023310"/>
    </source>
</evidence>
<evidence type="ECO:0000256" key="6">
    <source>
        <dbReference type="ARBA" id="ARBA00022781"/>
    </source>
</evidence>
<keyword evidence="11" id="KW-1003">Cell membrane</keyword>
<dbReference type="PROSITE" id="PS00449">
    <property type="entry name" value="ATPASE_A"/>
    <property type="match status" value="1"/>
</dbReference>
<dbReference type="PRINTS" id="PR00123">
    <property type="entry name" value="ATPASEA"/>
</dbReference>
<keyword evidence="3 11" id="KW-0813">Transport</keyword>
<keyword evidence="5 11" id="KW-0812">Transmembrane</keyword>
<evidence type="ECO:0000256" key="3">
    <source>
        <dbReference type="ARBA" id="ARBA00022448"/>
    </source>
</evidence>
<dbReference type="InterPro" id="IPR000568">
    <property type="entry name" value="ATP_synth_F0_asu"/>
</dbReference>
<accession>A0ABT9P4A8</accession>
<gene>
    <name evidence="11" type="primary">atpB</name>
    <name evidence="13" type="ORF">J2S57_003266</name>
</gene>
<keyword evidence="7 11" id="KW-1133">Transmembrane helix</keyword>
<evidence type="ECO:0000256" key="8">
    <source>
        <dbReference type="ARBA" id="ARBA00023065"/>
    </source>
</evidence>
<dbReference type="Proteomes" id="UP001235712">
    <property type="component" value="Unassembled WGS sequence"/>
</dbReference>
<evidence type="ECO:0000256" key="2">
    <source>
        <dbReference type="ARBA" id="ARBA00006810"/>
    </source>
</evidence>
<evidence type="ECO:0000256" key="7">
    <source>
        <dbReference type="ARBA" id="ARBA00022989"/>
    </source>
</evidence>
<organism evidence="13 14">
    <name type="scientific">Kineosporia succinea</name>
    <dbReference type="NCBI Taxonomy" id="84632"/>
    <lineage>
        <taxon>Bacteria</taxon>
        <taxon>Bacillati</taxon>
        <taxon>Actinomycetota</taxon>
        <taxon>Actinomycetes</taxon>
        <taxon>Kineosporiales</taxon>
        <taxon>Kineosporiaceae</taxon>
        <taxon>Kineosporia</taxon>
    </lineage>
</organism>
<evidence type="ECO:0000313" key="13">
    <source>
        <dbReference type="EMBL" id="MDP9827517.1"/>
    </source>
</evidence>
<dbReference type="InterPro" id="IPR045083">
    <property type="entry name" value="ATP_synth_F0_asu_bact/mt"/>
</dbReference>
<dbReference type="PANTHER" id="PTHR11410">
    <property type="entry name" value="ATP SYNTHASE SUBUNIT A"/>
    <property type="match status" value="1"/>
</dbReference>
<keyword evidence="6 11" id="KW-0375">Hydrogen ion transport</keyword>
<evidence type="ECO:0000256" key="1">
    <source>
        <dbReference type="ARBA" id="ARBA00004141"/>
    </source>
</evidence>
<keyword evidence="10 11" id="KW-0066">ATP synthesis</keyword>
<proteinExistence type="inferred from homology"/>
<dbReference type="HAMAP" id="MF_01393">
    <property type="entry name" value="ATP_synth_a_bact"/>
    <property type="match status" value="1"/>
</dbReference>
<evidence type="ECO:0000256" key="9">
    <source>
        <dbReference type="ARBA" id="ARBA00023136"/>
    </source>
</evidence>
<dbReference type="PANTHER" id="PTHR11410:SF0">
    <property type="entry name" value="ATP SYNTHASE SUBUNIT A"/>
    <property type="match status" value="1"/>
</dbReference>
<keyword evidence="4 11" id="KW-0138">CF(0)</keyword>
<evidence type="ECO:0000256" key="11">
    <source>
        <dbReference type="HAMAP-Rule" id="MF_01393"/>
    </source>
</evidence>
<reference evidence="13 14" key="1">
    <citation type="submission" date="2023-07" db="EMBL/GenBank/DDBJ databases">
        <title>Sequencing the genomes of 1000 actinobacteria strains.</title>
        <authorList>
            <person name="Klenk H.-P."/>
        </authorList>
    </citation>
    <scope>NUCLEOTIDE SEQUENCE [LARGE SCALE GENOMIC DNA]</scope>
    <source>
        <strain evidence="13 14">DSM 44388</strain>
    </source>
</reference>
<feature type="transmembrane region" description="Helical" evidence="11">
    <location>
        <begin position="29"/>
        <end position="51"/>
    </location>
</feature>
<name>A0ABT9P4A8_9ACTN</name>
<evidence type="ECO:0000313" key="14">
    <source>
        <dbReference type="Proteomes" id="UP001235712"/>
    </source>
</evidence>
<feature type="transmembrane region" description="Helical" evidence="11">
    <location>
        <begin position="215"/>
        <end position="233"/>
    </location>
</feature>
<feature type="transmembrane region" description="Helical" evidence="11">
    <location>
        <begin position="123"/>
        <end position="142"/>
    </location>
</feature>